<dbReference type="Proteomes" id="UP000243680">
    <property type="component" value="Chromosome 3"/>
</dbReference>
<name>A0A1B4LIJ9_9BURK</name>
<dbReference type="EMBL" id="CP013421">
    <property type="protein sequence ID" value="AOJ77040.1"/>
    <property type="molecule type" value="Genomic_DNA"/>
</dbReference>
<gene>
    <name evidence="1" type="ORF">WJ35_18615</name>
</gene>
<proteinExistence type="predicted"/>
<dbReference type="AlphaFoldDB" id="A0A1B4LIJ9"/>
<evidence type="ECO:0000313" key="1">
    <source>
        <dbReference type="EMBL" id="AOJ77040.1"/>
    </source>
</evidence>
<sequence>MTNDKRQRNAEAVNDALRIAGEELGIDPFDEDQFDDLVVDRATFYLNDWKVPVPRGWRNASR</sequence>
<dbReference type="RefSeq" id="WP_069239655.1">
    <property type="nucleotide sequence ID" value="NZ_CP013421.1"/>
</dbReference>
<reference evidence="1 2" key="1">
    <citation type="submission" date="2015-12" db="EMBL/GenBank/DDBJ databases">
        <title>Diversity of Burkholderia near neighbor genomes.</title>
        <authorList>
            <person name="Sahl J."/>
            <person name="Wagner D."/>
            <person name="Keim P."/>
        </authorList>
    </citation>
    <scope>NUCLEOTIDE SEQUENCE [LARGE SCALE GENOMIC DNA]</scope>
    <source>
        <strain evidence="1 2">MSMB0783</strain>
    </source>
</reference>
<organism evidence="1 2">
    <name type="scientific">Burkholderia ubonensis</name>
    <dbReference type="NCBI Taxonomy" id="101571"/>
    <lineage>
        <taxon>Bacteria</taxon>
        <taxon>Pseudomonadati</taxon>
        <taxon>Pseudomonadota</taxon>
        <taxon>Betaproteobacteria</taxon>
        <taxon>Burkholderiales</taxon>
        <taxon>Burkholderiaceae</taxon>
        <taxon>Burkholderia</taxon>
        <taxon>Burkholderia cepacia complex</taxon>
    </lineage>
</organism>
<protein>
    <submittedName>
        <fullName evidence="1">Uncharacterized protein</fullName>
    </submittedName>
</protein>
<evidence type="ECO:0000313" key="2">
    <source>
        <dbReference type="Proteomes" id="UP000243680"/>
    </source>
</evidence>
<accession>A0A1B4LIJ9</accession>